<gene>
    <name evidence="5" type="ORF">Sant_1222</name>
</gene>
<dbReference type="InterPro" id="IPR036770">
    <property type="entry name" value="Ankyrin_rpt-contain_sf"/>
</dbReference>
<name>W0HR16_9GAMM</name>
<keyword evidence="1" id="KW-0677">Repeat</keyword>
<dbReference type="SUPFAM" id="SSF48403">
    <property type="entry name" value="Ankyrin repeat"/>
    <property type="match status" value="1"/>
</dbReference>
<dbReference type="EMBL" id="CP006569">
    <property type="protein sequence ID" value="AHF76291.1"/>
    <property type="molecule type" value="Genomic_DNA"/>
</dbReference>
<dbReference type="KEGG" id="sod:Sant_1222"/>
<dbReference type="PATRIC" id="fig|1239307.3.peg.1310"/>
<dbReference type="HOGENOM" id="CLU_493230_0_0_6"/>
<feature type="compositionally biased region" description="Basic residues" evidence="4">
    <location>
        <begin position="25"/>
        <end position="40"/>
    </location>
</feature>
<feature type="repeat" description="ANK" evidence="3">
    <location>
        <begin position="469"/>
        <end position="502"/>
    </location>
</feature>
<organism evidence="5 6">
    <name type="scientific">Sodalis praecaptivus</name>
    <dbReference type="NCBI Taxonomy" id="1239307"/>
    <lineage>
        <taxon>Bacteria</taxon>
        <taxon>Pseudomonadati</taxon>
        <taxon>Pseudomonadota</taxon>
        <taxon>Gammaproteobacteria</taxon>
        <taxon>Enterobacterales</taxon>
        <taxon>Bruguierivoracaceae</taxon>
        <taxon>Sodalis</taxon>
    </lineage>
</organism>
<reference evidence="5 6" key="1">
    <citation type="journal article" date="2014" name="Genome Biol. Evol.">
        <title>Genome degeneration and adaptation in a nascent stage of symbiosis.</title>
        <authorList>
            <person name="Oakeson K.F."/>
            <person name="Gil R."/>
            <person name="Clayton A.L."/>
            <person name="Dunn D.M."/>
            <person name="von Niederhausern A.C."/>
            <person name="Hamil C."/>
            <person name="Aoyagi A."/>
            <person name="Duval B."/>
            <person name="Baca A."/>
            <person name="Silva F.J."/>
            <person name="Vallier A."/>
            <person name="Jackson D.G."/>
            <person name="Latorre A."/>
            <person name="Weiss R.B."/>
            <person name="Heddi A."/>
            <person name="Moya A."/>
            <person name="Dale C."/>
        </authorList>
    </citation>
    <scope>NUCLEOTIDE SEQUENCE [LARGE SCALE GENOMIC DNA]</scope>
    <source>
        <strain evidence="5 6">HS1</strain>
    </source>
</reference>
<feature type="region of interest" description="Disordered" evidence="4">
    <location>
        <begin position="25"/>
        <end position="46"/>
    </location>
</feature>
<feature type="region of interest" description="Disordered" evidence="4">
    <location>
        <begin position="93"/>
        <end position="147"/>
    </location>
</feature>
<dbReference type="Proteomes" id="UP000019028">
    <property type="component" value="Chromosome"/>
</dbReference>
<sequence>MLIGGYMSNELPSYRRHIGMHHLRPPLPSHYRRQTPHRPNTRCGDALPSRPIPMVFVGLLLLNQLSAVIAVPEPRSMPQTRDARGVGALRGTRIAPSSQPLPGNLAPGSLFTRAPKGSHRSALARQPACASSRLPHPDSTPRPAHVEDQLKRPIRRTKRLPTMHRLEETRLFSPVTPPPVGASRCRAEYTGARHTPPAPLPLTLSEAAEQGDIPCVNAWLRNNPAIDAPDAHHLTALQHAVRNGRAEAVDALLNHNASLTVVTPNRETLLHLGVLSGNHAVVQAIAARGSVDSNLQDERGWTPLMYAVHQVDIRLCQVLLNVTGIDVNSVNPQHRTALWLATDSGRAATMAALICREDIDVNCADMYGASPLMCATRNGKVDRQALLLSDARTDVNRQDQNGMTALMIAISKKNPALHRNILAHPATDAALRDAQGNTALHLAMQQRRLSYVVDLLAQHGAAVNAVNLAGDSPLHIAASNGKTAMVRRLLRAADIDVDRINHAGLTPAMCALSQGHDQIVRLIFEHRDRRYREMH</sequence>
<proteinExistence type="predicted"/>
<dbReference type="PROSITE" id="PS50297">
    <property type="entry name" value="ANK_REP_REGION"/>
    <property type="match status" value="2"/>
</dbReference>
<evidence type="ECO:0000313" key="6">
    <source>
        <dbReference type="Proteomes" id="UP000019028"/>
    </source>
</evidence>
<keyword evidence="2 3" id="KW-0040">ANK repeat</keyword>
<evidence type="ECO:0000256" key="1">
    <source>
        <dbReference type="ARBA" id="ARBA00022737"/>
    </source>
</evidence>
<feature type="repeat" description="ANK" evidence="3">
    <location>
        <begin position="435"/>
        <end position="468"/>
    </location>
</feature>
<accession>W0HR16</accession>
<dbReference type="PROSITE" id="PS50088">
    <property type="entry name" value="ANK_REPEAT"/>
    <property type="match status" value="2"/>
</dbReference>
<dbReference type="AlphaFoldDB" id="W0HR16"/>
<dbReference type="InterPro" id="IPR002110">
    <property type="entry name" value="Ankyrin_rpt"/>
</dbReference>
<dbReference type="Gene3D" id="1.25.40.20">
    <property type="entry name" value="Ankyrin repeat-containing domain"/>
    <property type="match status" value="2"/>
</dbReference>
<dbReference type="SMART" id="SM00248">
    <property type="entry name" value="ANK"/>
    <property type="match status" value="9"/>
</dbReference>
<keyword evidence="6" id="KW-1185">Reference proteome</keyword>
<evidence type="ECO:0000256" key="3">
    <source>
        <dbReference type="PROSITE-ProRule" id="PRU00023"/>
    </source>
</evidence>
<evidence type="ECO:0000313" key="5">
    <source>
        <dbReference type="EMBL" id="AHF76291.1"/>
    </source>
</evidence>
<evidence type="ECO:0000256" key="4">
    <source>
        <dbReference type="SAM" id="MobiDB-lite"/>
    </source>
</evidence>
<dbReference type="PANTHER" id="PTHR24198:SF165">
    <property type="entry name" value="ANKYRIN REPEAT-CONTAINING PROTEIN-RELATED"/>
    <property type="match status" value="1"/>
</dbReference>
<protein>
    <submittedName>
        <fullName evidence="5">Ankyrin repeat protein</fullName>
    </submittedName>
</protein>
<evidence type="ECO:0000256" key="2">
    <source>
        <dbReference type="ARBA" id="ARBA00023043"/>
    </source>
</evidence>
<dbReference type="Pfam" id="PF12796">
    <property type="entry name" value="Ank_2"/>
    <property type="match status" value="3"/>
</dbReference>
<dbReference type="PANTHER" id="PTHR24198">
    <property type="entry name" value="ANKYRIN REPEAT AND PROTEIN KINASE DOMAIN-CONTAINING PROTEIN"/>
    <property type="match status" value="1"/>
</dbReference>
<dbReference type="GO" id="GO:0005737">
    <property type="term" value="C:cytoplasm"/>
    <property type="evidence" value="ECO:0007669"/>
    <property type="project" value="TreeGrafter"/>
</dbReference>